<feature type="binding site" evidence="13">
    <location>
        <position position="457"/>
    </location>
    <ligand>
        <name>thiamine diphosphate</name>
        <dbReference type="ChEBI" id="CHEBI:58937"/>
    </ligand>
</feature>
<protein>
    <recommendedName>
        <fullName evidence="4 10">Transketolase</fullName>
        <ecNumber evidence="3 10">2.2.1.1</ecNumber>
    </recommendedName>
</protein>
<dbReference type="PROSITE" id="PS00802">
    <property type="entry name" value="TRANSKETOLASE_2"/>
    <property type="match status" value="1"/>
</dbReference>
<dbReference type="Gene3D" id="3.40.50.970">
    <property type="match status" value="2"/>
</dbReference>
<evidence type="ECO:0000256" key="2">
    <source>
        <dbReference type="ARBA" id="ARBA00011738"/>
    </source>
</evidence>
<dbReference type="InterPro" id="IPR005475">
    <property type="entry name" value="Transketolase-like_Pyr-bd"/>
</dbReference>
<dbReference type="Pfam" id="PF02779">
    <property type="entry name" value="Transket_pyr"/>
    <property type="match status" value="1"/>
</dbReference>
<evidence type="ECO:0000256" key="14">
    <source>
        <dbReference type="PIRSR" id="PIRSR605478-4"/>
    </source>
</evidence>
<dbReference type="SMART" id="SM00861">
    <property type="entry name" value="Transket_pyr"/>
    <property type="match status" value="1"/>
</dbReference>
<dbReference type="CDD" id="cd02012">
    <property type="entry name" value="TPP_TK"/>
    <property type="match status" value="1"/>
</dbReference>
<evidence type="ECO:0000256" key="12">
    <source>
        <dbReference type="PIRSR" id="PIRSR605478-2"/>
    </source>
</evidence>
<feature type="binding site" evidence="12">
    <location>
        <position position="32"/>
    </location>
    <ligand>
        <name>substrate</name>
    </ligand>
</feature>
<dbReference type="CDD" id="cd07033">
    <property type="entry name" value="TPP_PYR_DXS_TK_like"/>
    <property type="match status" value="1"/>
</dbReference>
<dbReference type="InterPro" id="IPR005478">
    <property type="entry name" value="Transketolase_bac-like"/>
</dbReference>
<dbReference type="Proteomes" id="UP000198815">
    <property type="component" value="Unassembled WGS sequence"/>
</dbReference>
<feature type="binding site" evidence="12">
    <location>
        <position position="489"/>
    </location>
    <ligand>
        <name>substrate</name>
    </ligand>
</feature>
<feature type="binding site" evidence="12">
    <location>
        <position position="395"/>
    </location>
    <ligand>
        <name>substrate</name>
    </ligand>
</feature>
<dbReference type="OrthoDB" id="8732661at2"/>
<feature type="binding site" evidence="14">
    <location>
        <position position="164"/>
    </location>
    <ligand>
        <name>Mg(2+)</name>
        <dbReference type="ChEBI" id="CHEBI:18420"/>
    </ligand>
</feature>
<dbReference type="AlphaFoldDB" id="A0A1H9RGM6"/>
<comment type="cofactor">
    <cofactor evidence="13">
        <name>thiamine diphosphate</name>
        <dbReference type="ChEBI" id="CHEBI:58937"/>
    </cofactor>
    <text evidence="13">Binds 1 thiamine pyrophosphate per subunit. During the reaction, the substrate forms a covalent intermediate with the cofactor.</text>
</comment>
<dbReference type="GO" id="GO:0000287">
    <property type="term" value="F:magnesium ion binding"/>
    <property type="evidence" value="ECO:0007669"/>
    <property type="project" value="UniProtKB-ARBA"/>
</dbReference>
<dbReference type="InterPro" id="IPR049557">
    <property type="entry name" value="Transketolase_CS"/>
</dbReference>
<dbReference type="PROSITE" id="PS00801">
    <property type="entry name" value="TRANSKETOLASE_1"/>
    <property type="match status" value="1"/>
</dbReference>
<keyword evidence="8 13" id="KW-0786">Thiamine pyrophosphate</keyword>
<feature type="domain" description="Transketolase-like pyrimidine-binding" evidence="17">
    <location>
        <begin position="365"/>
        <end position="546"/>
    </location>
</feature>
<sequence length="690" mass="73790">MSELNWTDEDRRAVDVARILAADAVQKTGNGHPGTPISLAAAAYLLYQRVLAVDPGDPDWLGRDRFVLSAGHASMLQYAQLYLGGLGLELEDIESLRTAGSLTPGHPEYGHTRFVEATTGPLGAGLSMAVGMAMAARREHALYDPAAEPGHSVFDHMVYSIVGDGCLQEGVASEAASLAGTQELGNLVVLYDDNRISIEGGTKIAFTEDVEARFAAYGWDVQHVDWTQGGTGYREDVEALFAALQAAKAQHDKPSIIRLTTVIGWPLPNLRGTGKVHGAALGEDEIVAMKKELGFPTEPFAFDREIVEYTRGALASRGAQLRAAWDEHFEAWRAANPESEALLNRVRAGRLPTGVEFPVFEPGKMSTRKASGAVLSALADQLPELWGGSADLAGSNNTTMSGEPSFLPADRVTKEWPGGPGGRVLHFGIREHAMGGALNGINLSGLTRAYGGTFFVFSDYMRPAVRLAALMGVPSVFVWTHDSIGVGEDGPTHQPVEHLAACRTIPGLDVVRPADANETSIAWREILRHTDRPAGLVLSRQDLVSLDREGEGFASAEGVARGGYVLRDAGEGVPQVILIATGSEVEVAVGAQDLLTGQGISSRVVSMPCQEWFQEQDQSYRDEVLPAQITARVSVEAGIEMGWRRYIGDRGVAVSLEHFGASAKGSLLMTEYGFTPENVAAAAQGLLIED</sequence>
<dbReference type="FunFam" id="3.40.50.920:FF:000003">
    <property type="entry name" value="Transketolase"/>
    <property type="match status" value="1"/>
</dbReference>
<feature type="binding site" evidence="13">
    <location>
        <position position="72"/>
    </location>
    <ligand>
        <name>thiamine diphosphate</name>
        <dbReference type="ChEBI" id="CHEBI:58937"/>
    </ligand>
</feature>
<accession>A0A1H9RGM6</accession>
<evidence type="ECO:0000259" key="17">
    <source>
        <dbReference type="SMART" id="SM00861"/>
    </source>
</evidence>
<feature type="binding site" evidence="12">
    <location>
        <position position="277"/>
    </location>
    <ligand>
        <name>substrate</name>
    </ligand>
</feature>
<dbReference type="EC" id="2.2.1.1" evidence="3 10"/>
<gene>
    <name evidence="18" type="ORF">SAMN05443377_1079</name>
</gene>
<feature type="binding site" evidence="13">
    <location>
        <begin position="120"/>
        <end position="122"/>
    </location>
    <ligand>
        <name>thiamine diphosphate</name>
        <dbReference type="ChEBI" id="CHEBI:58937"/>
    </ligand>
</feature>
<dbReference type="NCBIfam" id="TIGR00232">
    <property type="entry name" value="tktlase_bact"/>
    <property type="match status" value="1"/>
</dbReference>
<comment type="similarity">
    <text evidence="1 16">Belongs to the transketolase family.</text>
</comment>
<feature type="binding site" evidence="14">
    <location>
        <position position="194"/>
    </location>
    <ligand>
        <name>Mg(2+)</name>
        <dbReference type="ChEBI" id="CHEBI:18420"/>
    </ligand>
</feature>
<feature type="binding site" evidence="12">
    <location>
        <position position="493"/>
    </location>
    <ligand>
        <name>substrate</name>
    </ligand>
</feature>
<comment type="subunit">
    <text evidence="2 16">Homodimer.</text>
</comment>
<evidence type="ECO:0000256" key="5">
    <source>
        <dbReference type="ARBA" id="ARBA00022679"/>
    </source>
</evidence>
<dbReference type="Pfam" id="PF22613">
    <property type="entry name" value="Transketolase_C_1"/>
    <property type="match status" value="1"/>
</dbReference>
<feature type="binding site" evidence="12">
    <location>
        <position position="540"/>
    </location>
    <ligand>
        <name>substrate</name>
    </ligand>
</feature>
<dbReference type="GO" id="GO:0005829">
    <property type="term" value="C:cytosol"/>
    <property type="evidence" value="ECO:0007669"/>
    <property type="project" value="TreeGrafter"/>
</dbReference>
<evidence type="ECO:0000313" key="19">
    <source>
        <dbReference type="Proteomes" id="UP000198815"/>
    </source>
</evidence>
<comment type="catalytic activity">
    <reaction evidence="9 16">
        <text>D-sedoheptulose 7-phosphate + D-glyceraldehyde 3-phosphate = aldehydo-D-ribose 5-phosphate + D-xylulose 5-phosphate</text>
        <dbReference type="Rhea" id="RHEA:10508"/>
        <dbReference type="ChEBI" id="CHEBI:57483"/>
        <dbReference type="ChEBI" id="CHEBI:57737"/>
        <dbReference type="ChEBI" id="CHEBI:58273"/>
        <dbReference type="ChEBI" id="CHEBI:59776"/>
        <dbReference type="EC" id="2.2.1.1"/>
    </reaction>
</comment>
<evidence type="ECO:0000256" key="3">
    <source>
        <dbReference type="ARBA" id="ARBA00013152"/>
    </source>
</evidence>
<feature type="binding site" evidence="14">
    <location>
        <position position="196"/>
    </location>
    <ligand>
        <name>Mg(2+)</name>
        <dbReference type="ChEBI" id="CHEBI:18420"/>
    </ligand>
</feature>
<evidence type="ECO:0000313" key="18">
    <source>
        <dbReference type="EMBL" id="SER71143.1"/>
    </source>
</evidence>
<feature type="active site" description="Proton donor" evidence="11">
    <location>
        <position position="431"/>
    </location>
</feature>
<evidence type="ECO:0000256" key="8">
    <source>
        <dbReference type="ARBA" id="ARBA00023052"/>
    </source>
</evidence>
<dbReference type="STRING" id="64702.SAMN05443377_1079"/>
<dbReference type="FunFam" id="3.40.50.970:FF:000004">
    <property type="entry name" value="Transketolase"/>
    <property type="match status" value="1"/>
</dbReference>
<keyword evidence="5 16" id="KW-0808">Transferase</keyword>
<dbReference type="Pfam" id="PF00456">
    <property type="entry name" value="Transketolase_N"/>
    <property type="match status" value="1"/>
</dbReference>
<evidence type="ECO:0000256" key="4">
    <source>
        <dbReference type="ARBA" id="ARBA00016662"/>
    </source>
</evidence>
<dbReference type="SUPFAM" id="SSF52518">
    <property type="entry name" value="Thiamin diphosphate-binding fold (THDP-binding)"/>
    <property type="match status" value="2"/>
</dbReference>
<dbReference type="InterPro" id="IPR029061">
    <property type="entry name" value="THDP-binding"/>
</dbReference>
<keyword evidence="7 14" id="KW-0460">Magnesium</keyword>
<comment type="function">
    <text evidence="16">Catalyzes the transfer of a two-carbon ketol group from a ketose donor to an aldose acceptor, via a covalent intermediate with the cofactor thiamine pyrophosphate.</text>
</comment>
<organism evidence="18 19">
    <name type="scientific">Propionibacterium cyclohexanicum</name>
    <dbReference type="NCBI Taxonomy" id="64702"/>
    <lineage>
        <taxon>Bacteria</taxon>
        <taxon>Bacillati</taxon>
        <taxon>Actinomycetota</taxon>
        <taxon>Actinomycetes</taxon>
        <taxon>Propionibacteriales</taxon>
        <taxon>Propionibacteriaceae</taxon>
        <taxon>Propionibacterium</taxon>
    </lineage>
</organism>
<evidence type="ECO:0000256" key="7">
    <source>
        <dbReference type="ARBA" id="ARBA00022842"/>
    </source>
</evidence>
<feature type="binding site" evidence="13">
    <location>
        <position position="194"/>
    </location>
    <ligand>
        <name>thiamine diphosphate</name>
        <dbReference type="ChEBI" id="CHEBI:58937"/>
    </ligand>
</feature>
<evidence type="ECO:0000256" key="15">
    <source>
        <dbReference type="PIRSR" id="PIRSR605478-5"/>
    </source>
</evidence>
<evidence type="ECO:0000256" key="11">
    <source>
        <dbReference type="PIRSR" id="PIRSR605478-1"/>
    </source>
</evidence>
<dbReference type="PANTHER" id="PTHR43522">
    <property type="entry name" value="TRANSKETOLASE"/>
    <property type="match status" value="1"/>
</dbReference>
<proteinExistence type="inferred from homology"/>
<reference evidence="18 19" key="1">
    <citation type="submission" date="2016-10" db="EMBL/GenBank/DDBJ databases">
        <authorList>
            <person name="de Groot N.N."/>
        </authorList>
    </citation>
    <scope>NUCLEOTIDE SEQUENCE [LARGE SCALE GENOMIC DNA]</scope>
    <source>
        <strain evidence="18 19">DSM 16859</strain>
    </source>
</reference>
<dbReference type="PANTHER" id="PTHR43522:SF2">
    <property type="entry name" value="TRANSKETOLASE 1-RELATED"/>
    <property type="match status" value="1"/>
</dbReference>
<name>A0A1H9RGM6_9ACTN</name>
<comment type="cofactor">
    <cofactor evidence="14">
        <name>Mg(2+)</name>
        <dbReference type="ChEBI" id="CHEBI:18420"/>
    </cofactor>
    <text evidence="14">Binds 1 Mg(2+) ion per subunit. Can also utilize other divalent metal cations, such as Ca(2+), Mn(2+) and Co(2+).</text>
</comment>
<dbReference type="Gene3D" id="3.40.50.920">
    <property type="match status" value="1"/>
</dbReference>
<dbReference type="InterPro" id="IPR020826">
    <property type="entry name" value="Transketolase_BS"/>
</dbReference>
<dbReference type="InterPro" id="IPR009014">
    <property type="entry name" value="Transketo_C/PFOR_II"/>
</dbReference>
<dbReference type="SUPFAM" id="SSF52922">
    <property type="entry name" value="TK C-terminal domain-like"/>
    <property type="match status" value="1"/>
</dbReference>
<feature type="site" description="Important for catalytic activity" evidence="15">
    <location>
        <position position="32"/>
    </location>
</feature>
<evidence type="ECO:0000256" key="9">
    <source>
        <dbReference type="ARBA" id="ARBA00049473"/>
    </source>
</evidence>
<feature type="binding site" evidence="13">
    <location>
        <position position="277"/>
    </location>
    <ligand>
        <name>thiamine diphosphate</name>
        <dbReference type="ChEBI" id="CHEBI:58937"/>
    </ligand>
</feature>
<evidence type="ECO:0000256" key="10">
    <source>
        <dbReference type="NCBIfam" id="TIGR00232"/>
    </source>
</evidence>
<evidence type="ECO:0000256" key="1">
    <source>
        <dbReference type="ARBA" id="ARBA00007131"/>
    </source>
</evidence>
<keyword evidence="6 14" id="KW-0479">Metal-binding</keyword>
<evidence type="ECO:0000256" key="13">
    <source>
        <dbReference type="PIRSR" id="PIRSR605478-3"/>
    </source>
</evidence>
<feature type="binding site" evidence="13">
    <location>
        <position position="165"/>
    </location>
    <ligand>
        <name>thiamine diphosphate</name>
        <dbReference type="ChEBI" id="CHEBI:58937"/>
    </ligand>
</feature>
<comment type="cofactor">
    <cofactor evidence="16">
        <name>Mg(2+)</name>
        <dbReference type="ChEBI" id="CHEBI:18420"/>
    </cofactor>
    <cofactor evidence="16">
        <name>Ca(2+)</name>
        <dbReference type="ChEBI" id="CHEBI:29108"/>
    </cofactor>
    <cofactor evidence="16">
        <name>Mn(2+)</name>
        <dbReference type="ChEBI" id="CHEBI:29035"/>
    </cofactor>
    <cofactor evidence="16">
        <name>Co(2+)</name>
        <dbReference type="ChEBI" id="CHEBI:48828"/>
    </cofactor>
    <text evidence="16">Binds 1 Mg(2+) ion per subunit. Can also utilize other divalent metal cations, such as Ca(2+), Mn(2+) and Co(2+).</text>
</comment>
<dbReference type="InterPro" id="IPR055152">
    <property type="entry name" value="Transketolase-like_C_2"/>
</dbReference>
<dbReference type="EMBL" id="FOGZ01000007">
    <property type="protein sequence ID" value="SER71143.1"/>
    <property type="molecule type" value="Genomic_DNA"/>
</dbReference>
<dbReference type="GO" id="GO:0004802">
    <property type="term" value="F:transketolase activity"/>
    <property type="evidence" value="ECO:0007669"/>
    <property type="project" value="UniProtKB-UniRule"/>
</dbReference>
<feature type="binding site" evidence="12">
    <location>
        <position position="368"/>
    </location>
    <ligand>
        <name>substrate</name>
    </ligand>
</feature>
<dbReference type="InterPro" id="IPR033247">
    <property type="entry name" value="Transketolase_fam"/>
</dbReference>
<feature type="site" description="Important for catalytic activity" evidence="15">
    <location>
        <position position="277"/>
    </location>
</feature>
<evidence type="ECO:0000256" key="16">
    <source>
        <dbReference type="RuleBase" id="RU004996"/>
    </source>
</evidence>
<dbReference type="InterPro" id="IPR005474">
    <property type="entry name" value="Transketolase_N"/>
</dbReference>
<feature type="binding site" evidence="12">
    <location>
        <position position="481"/>
    </location>
    <ligand>
        <name>substrate</name>
    </ligand>
</feature>
<dbReference type="FunFam" id="3.40.50.970:FF:000003">
    <property type="entry name" value="Transketolase"/>
    <property type="match status" value="1"/>
</dbReference>
<evidence type="ECO:0000256" key="6">
    <source>
        <dbReference type="ARBA" id="ARBA00022723"/>
    </source>
</evidence>
<keyword evidence="16" id="KW-0106">Calcium</keyword>
<dbReference type="GO" id="GO:0006098">
    <property type="term" value="P:pentose-phosphate shunt"/>
    <property type="evidence" value="ECO:0007669"/>
    <property type="project" value="TreeGrafter"/>
</dbReference>
<keyword evidence="19" id="KW-1185">Reference proteome</keyword>